<proteinExistence type="inferred from homology"/>
<dbReference type="CDD" id="cd08422">
    <property type="entry name" value="PBP2_CrgA_like"/>
    <property type="match status" value="1"/>
</dbReference>
<comment type="similarity">
    <text evidence="1">Belongs to the LysR transcriptional regulatory family.</text>
</comment>
<organism evidence="6 7">
    <name type="scientific">Candidatus Odyssella acanthamoebae</name>
    <dbReference type="NCBI Taxonomy" id="91604"/>
    <lineage>
        <taxon>Bacteria</taxon>
        <taxon>Pseudomonadati</taxon>
        <taxon>Pseudomonadota</taxon>
        <taxon>Alphaproteobacteria</taxon>
        <taxon>Holosporales</taxon>
        <taxon>Candidatus Paracaedibacteraceae</taxon>
        <taxon>Candidatus Odyssella</taxon>
    </lineage>
</organism>
<dbReference type="PRINTS" id="PR00039">
    <property type="entry name" value="HTHLYSR"/>
</dbReference>
<dbReference type="Gene3D" id="1.10.10.10">
    <property type="entry name" value="Winged helix-like DNA-binding domain superfamily/Winged helix DNA-binding domain"/>
    <property type="match status" value="1"/>
</dbReference>
<dbReference type="InterPro" id="IPR005119">
    <property type="entry name" value="LysR_subst-bd"/>
</dbReference>
<dbReference type="SUPFAM" id="SSF46785">
    <property type="entry name" value="Winged helix' DNA-binding domain"/>
    <property type="match status" value="1"/>
</dbReference>
<dbReference type="RefSeq" id="WP_038462754.1">
    <property type="nucleotide sequence ID" value="NZ_CP008941.1"/>
</dbReference>
<dbReference type="InterPro" id="IPR058163">
    <property type="entry name" value="LysR-type_TF_proteobact-type"/>
</dbReference>
<keyword evidence="3" id="KW-0238">DNA-binding</keyword>
<dbReference type="PANTHER" id="PTHR30537:SF20">
    <property type="entry name" value="TRANSCRIPTIONAL REGULATORY PROTEIN"/>
    <property type="match status" value="1"/>
</dbReference>
<dbReference type="Gene3D" id="3.40.190.290">
    <property type="match status" value="1"/>
</dbReference>
<reference evidence="6 7" key="1">
    <citation type="submission" date="2014-07" db="EMBL/GenBank/DDBJ databases">
        <title>Comparative genomic insights into amoeba endosymbionts belonging to the families of Holosporaceae and Candidatus Midichloriaceae within Rickettsiales.</title>
        <authorList>
            <person name="Wang Z."/>
            <person name="Wu M."/>
        </authorList>
    </citation>
    <scope>NUCLEOTIDE SEQUENCE [LARGE SCALE GENOMIC DNA]</scope>
    <source>
        <strain evidence="6">PRA3</strain>
    </source>
</reference>
<feature type="domain" description="HTH lysR-type" evidence="5">
    <location>
        <begin position="4"/>
        <end position="61"/>
    </location>
</feature>
<evidence type="ECO:0000256" key="2">
    <source>
        <dbReference type="ARBA" id="ARBA00023015"/>
    </source>
</evidence>
<gene>
    <name evidence="6" type="ORF">ID47_00510</name>
</gene>
<dbReference type="Pfam" id="PF03466">
    <property type="entry name" value="LysR_substrate"/>
    <property type="match status" value="1"/>
</dbReference>
<keyword evidence="4" id="KW-0804">Transcription</keyword>
<dbReference type="OrthoDB" id="9813056at2"/>
<evidence type="ECO:0000313" key="7">
    <source>
        <dbReference type="Proteomes" id="UP000028926"/>
    </source>
</evidence>
<name>A0A077AV99_9PROT</name>
<keyword evidence="2" id="KW-0805">Transcription regulation</keyword>
<evidence type="ECO:0000256" key="4">
    <source>
        <dbReference type="ARBA" id="ARBA00023163"/>
    </source>
</evidence>
<dbReference type="PROSITE" id="PS50931">
    <property type="entry name" value="HTH_LYSR"/>
    <property type="match status" value="1"/>
</dbReference>
<dbReference type="PANTHER" id="PTHR30537">
    <property type="entry name" value="HTH-TYPE TRANSCRIPTIONAL REGULATOR"/>
    <property type="match status" value="1"/>
</dbReference>
<evidence type="ECO:0000256" key="1">
    <source>
        <dbReference type="ARBA" id="ARBA00009437"/>
    </source>
</evidence>
<dbReference type="InterPro" id="IPR000847">
    <property type="entry name" value="LysR_HTH_N"/>
</dbReference>
<keyword evidence="7" id="KW-1185">Reference proteome</keyword>
<dbReference type="Proteomes" id="UP000028926">
    <property type="component" value="Chromosome"/>
</dbReference>
<dbReference type="Pfam" id="PF00126">
    <property type="entry name" value="HTH_1"/>
    <property type="match status" value="1"/>
</dbReference>
<dbReference type="InterPro" id="IPR036388">
    <property type="entry name" value="WH-like_DNA-bd_sf"/>
</dbReference>
<dbReference type="InterPro" id="IPR036390">
    <property type="entry name" value="WH_DNA-bd_sf"/>
</dbReference>
<dbReference type="AlphaFoldDB" id="A0A077AV99"/>
<sequence length="294" mass="33979">MRPIDLSKLRLIYEIARAENMTRAADKLNLTQSALSKALITLEDQIGTKLFDRISTGMRLTPQGERLCLFAENILQQASSFERVFYEKEDEAEGEIKIITTPFVGAVWLTPILPSFLEKYPKIKIKVLLRSDNIDISEGDVAICLFRPHQPELIQEHLFTTYIRLFASPLYLKKFGKPEKPEDLDNHRLITYRGNYYSSYGSTNWVLNVGREKFGYPRESYFEIDSLHGMFNSCLYGIGITELPDYSAVLSSEFIDIFPDIIGPETPMYYVFSKRRKNSKKIRLLLKYLKSKGK</sequence>
<dbReference type="GO" id="GO:0006351">
    <property type="term" value="P:DNA-templated transcription"/>
    <property type="evidence" value="ECO:0007669"/>
    <property type="project" value="TreeGrafter"/>
</dbReference>
<accession>A0A077AV99</accession>
<evidence type="ECO:0000256" key="3">
    <source>
        <dbReference type="ARBA" id="ARBA00023125"/>
    </source>
</evidence>
<dbReference type="eggNOG" id="COG0583">
    <property type="taxonomic scope" value="Bacteria"/>
</dbReference>
<dbReference type="SUPFAM" id="SSF53850">
    <property type="entry name" value="Periplasmic binding protein-like II"/>
    <property type="match status" value="1"/>
</dbReference>
<evidence type="ECO:0000259" key="5">
    <source>
        <dbReference type="PROSITE" id="PS50931"/>
    </source>
</evidence>
<dbReference type="GO" id="GO:0043565">
    <property type="term" value="F:sequence-specific DNA binding"/>
    <property type="evidence" value="ECO:0007669"/>
    <property type="project" value="TreeGrafter"/>
</dbReference>
<evidence type="ECO:0000313" key="6">
    <source>
        <dbReference type="EMBL" id="AIK95568.1"/>
    </source>
</evidence>
<protein>
    <recommendedName>
        <fullName evidence="5">HTH lysR-type domain-containing protein</fullName>
    </recommendedName>
</protein>
<dbReference type="GO" id="GO:0003700">
    <property type="term" value="F:DNA-binding transcription factor activity"/>
    <property type="evidence" value="ECO:0007669"/>
    <property type="project" value="InterPro"/>
</dbReference>
<dbReference type="KEGG" id="paca:ID47_00510"/>
<dbReference type="HOGENOM" id="CLU_039613_16_2_5"/>
<dbReference type="EMBL" id="CP008941">
    <property type="protein sequence ID" value="AIK95568.1"/>
    <property type="molecule type" value="Genomic_DNA"/>
</dbReference>